<evidence type="ECO:0000256" key="1">
    <source>
        <dbReference type="ARBA" id="ARBA00004571"/>
    </source>
</evidence>
<keyword evidence="4 7" id="KW-0812">Transmembrane</keyword>
<dbReference type="InterPro" id="IPR008969">
    <property type="entry name" value="CarboxyPept-like_regulatory"/>
</dbReference>
<evidence type="ECO:0000256" key="8">
    <source>
        <dbReference type="SAM" id="SignalP"/>
    </source>
</evidence>
<dbReference type="SUPFAM" id="SSF56935">
    <property type="entry name" value="Porins"/>
    <property type="match status" value="1"/>
</dbReference>
<keyword evidence="3 7" id="KW-1134">Transmembrane beta strand</keyword>
<evidence type="ECO:0000256" key="6">
    <source>
        <dbReference type="ARBA" id="ARBA00023237"/>
    </source>
</evidence>
<dbReference type="GO" id="GO:0009279">
    <property type="term" value="C:cell outer membrane"/>
    <property type="evidence" value="ECO:0007669"/>
    <property type="project" value="UniProtKB-SubCell"/>
</dbReference>
<dbReference type="InterPro" id="IPR023997">
    <property type="entry name" value="TonB-dep_OMP_SusC/RagA_CS"/>
</dbReference>
<dbReference type="EMBL" id="VYQF01000005">
    <property type="protein sequence ID" value="KAA9037603.1"/>
    <property type="molecule type" value="Genomic_DNA"/>
</dbReference>
<dbReference type="InterPro" id="IPR036942">
    <property type="entry name" value="Beta-barrel_TonB_sf"/>
</dbReference>
<evidence type="ECO:0000256" key="7">
    <source>
        <dbReference type="PROSITE-ProRule" id="PRU01360"/>
    </source>
</evidence>
<evidence type="ECO:0000256" key="5">
    <source>
        <dbReference type="ARBA" id="ARBA00023136"/>
    </source>
</evidence>
<dbReference type="Pfam" id="PF07715">
    <property type="entry name" value="Plug"/>
    <property type="match status" value="1"/>
</dbReference>
<evidence type="ECO:0000313" key="10">
    <source>
        <dbReference type="EMBL" id="KAA9037603.1"/>
    </source>
</evidence>
<keyword evidence="10" id="KW-0675">Receptor</keyword>
<dbReference type="SUPFAM" id="SSF49464">
    <property type="entry name" value="Carboxypeptidase regulatory domain-like"/>
    <property type="match status" value="1"/>
</dbReference>
<protein>
    <submittedName>
        <fullName evidence="10">TonB-dependent receptor</fullName>
    </submittedName>
</protein>
<feature type="signal peptide" evidence="8">
    <location>
        <begin position="1"/>
        <end position="21"/>
    </location>
</feature>
<dbReference type="InterPro" id="IPR012910">
    <property type="entry name" value="Plug_dom"/>
</dbReference>
<dbReference type="AlphaFoldDB" id="A0A5J5IE96"/>
<comment type="similarity">
    <text evidence="7">Belongs to the TonB-dependent receptor family.</text>
</comment>
<proteinExistence type="inferred from homology"/>
<organism evidence="10 11">
    <name type="scientific">Ginsengibacter hankyongi</name>
    <dbReference type="NCBI Taxonomy" id="2607284"/>
    <lineage>
        <taxon>Bacteria</taxon>
        <taxon>Pseudomonadati</taxon>
        <taxon>Bacteroidota</taxon>
        <taxon>Chitinophagia</taxon>
        <taxon>Chitinophagales</taxon>
        <taxon>Chitinophagaceae</taxon>
        <taxon>Ginsengibacter</taxon>
    </lineage>
</organism>
<comment type="caution">
    <text evidence="10">The sequence shown here is derived from an EMBL/GenBank/DDBJ whole genome shotgun (WGS) entry which is preliminary data.</text>
</comment>
<evidence type="ECO:0000256" key="2">
    <source>
        <dbReference type="ARBA" id="ARBA00022448"/>
    </source>
</evidence>
<reference evidence="10 11" key="1">
    <citation type="submission" date="2019-09" db="EMBL/GenBank/DDBJ databases">
        <title>Draft genome sequence of Ginsengibacter sp. BR5-29.</title>
        <authorList>
            <person name="Im W.-T."/>
        </authorList>
    </citation>
    <scope>NUCLEOTIDE SEQUENCE [LARGE SCALE GENOMIC DNA]</scope>
    <source>
        <strain evidence="10 11">BR5-29</strain>
    </source>
</reference>
<comment type="subcellular location">
    <subcellularLocation>
        <location evidence="1 7">Cell outer membrane</location>
        <topology evidence="1 7">Multi-pass membrane protein</topology>
    </subcellularLocation>
</comment>
<dbReference type="NCBIfam" id="TIGR04057">
    <property type="entry name" value="SusC_RagA_signa"/>
    <property type="match status" value="1"/>
</dbReference>
<feature type="chain" id="PRO_5023858750" evidence="8">
    <location>
        <begin position="22"/>
        <end position="1041"/>
    </location>
</feature>
<evidence type="ECO:0000313" key="11">
    <source>
        <dbReference type="Proteomes" id="UP000326903"/>
    </source>
</evidence>
<dbReference type="InterPro" id="IPR037066">
    <property type="entry name" value="Plug_dom_sf"/>
</dbReference>
<dbReference type="InterPro" id="IPR039426">
    <property type="entry name" value="TonB-dep_rcpt-like"/>
</dbReference>
<dbReference type="Pfam" id="PF13715">
    <property type="entry name" value="CarbopepD_reg_2"/>
    <property type="match status" value="1"/>
</dbReference>
<accession>A0A5J5IE96</accession>
<dbReference type="Gene3D" id="2.60.40.1120">
    <property type="entry name" value="Carboxypeptidase-like, regulatory domain"/>
    <property type="match status" value="1"/>
</dbReference>
<gene>
    <name evidence="10" type="ORF">FW778_16035</name>
</gene>
<name>A0A5J5IE96_9BACT</name>
<evidence type="ECO:0000256" key="3">
    <source>
        <dbReference type="ARBA" id="ARBA00022452"/>
    </source>
</evidence>
<keyword evidence="5 7" id="KW-0472">Membrane</keyword>
<dbReference type="NCBIfam" id="TIGR04056">
    <property type="entry name" value="OMP_RagA_SusC"/>
    <property type="match status" value="1"/>
</dbReference>
<sequence>MKLKISLLCLGVFFGSFLQNAIAQSISVTGTVMNKTTDEPLVGASIAVQGSTASATTDSKGSFSISAKKGATLIVTYIGKVTVYHQVNKPGEIVISMEDATKALEDVVVIGYGTQKVTNVSGAISTIKSADIDKVSAVRVEDAIQGRASGVTVIQSGSPGVKPTLFVRGIPSFSGSDPLVVVDGSIQTLDDFNSINPADVESINILKDAASTAIYGISGGNGVIVVTTKSGRKNQKTQFAISGSYGSQEVARKIGVLNATEYAAIINEGSTTSGGGVIFPDLSKIGVGTNWQDQVFQTAPVQSYAVSASGGSEKITYFLSGGYTDQVGILGGTKFNKSDYKRGNFTANISFQLAPKLKFIVDATEVLLSSKGVQEGNWNGIIGEALNFDPTVPVYNNVPNTIGTYGFSTLEKKEVHNPLTDLQNTYNKNLGNKQYGKFELQYDLFKSLKLSSRFGYTNYIDNSSSFSPLIFYGLENQDNSLNADGSTVTGRHNSVSTNRNLYFNYNWETFANYNFNIKEDHHFETTAGFGLGRSSQNHIGASKQDVPFNSWKFASLQAATGVNTSTNTAANSGYYYEGFTKSLSYFGRVNYDFKSRYLASFSVRRDGSSEFTDAEKYGNFYSGSLGWVVSKEDFFNSKFINFLKLRASYGSVGSSNGAALQTSSIITGGTYNNIGNSNGYYFSGVFYPGSSIGSQINPKQLGWETDAQFNGGFDITFFDNRFSITADYYRKDVNNLLFTGTQALFIGTIPAPLANIGSTRTTGLDAMLNFKDNIGKDFSINTSVTFTSSTSLVTATNFDNSAKITGGGYFNGQSQTVTVFEKGQSPGYFYGYKTDGLFQTAAEIAKAPSQRGAQPGDIKYVDVNGDGVIDSKDETKIGNPFPNFVMGWNLGLDYKGFDFTAFTYASYGNDIYRAYERNDVYTNKFRNILARWTGPGTTNNATDPRYSFTDPNNNARVSQRYVEDGSFIKLKNIQLGYTLPKSIIKSGFNKIRVYAAVKNAFTLTRYSGFDPEISGGILGSGVDLGTYPQARTYFLGIDLKF</sequence>
<keyword evidence="2 7" id="KW-0813">Transport</keyword>
<keyword evidence="11" id="KW-1185">Reference proteome</keyword>
<feature type="domain" description="TonB-dependent receptor plug" evidence="9">
    <location>
        <begin position="118"/>
        <end position="223"/>
    </location>
</feature>
<evidence type="ECO:0000256" key="4">
    <source>
        <dbReference type="ARBA" id="ARBA00022692"/>
    </source>
</evidence>
<dbReference type="Gene3D" id="2.40.170.20">
    <property type="entry name" value="TonB-dependent receptor, beta-barrel domain"/>
    <property type="match status" value="1"/>
</dbReference>
<evidence type="ECO:0000259" key="9">
    <source>
        <dbReference type="Pfam" id="PF07715"/>
    </source>
</evidence>
<keyword evidence="8" id="KW-0732">Signal</keyword>
<dbReference type="PROSITE" id="PS52016">
    <property type="entry name" value="TONB_DEPENDENT_REC_3"/>
    <property type="match status" value="1"/>
</dbReference>
<dbReference type="InterPro" id="IPR023996">
    <property type="entry name" value="TonB-dep_OMP_SusC/RagA"/>
</dbReference>
<dbReference type="Proteomes" id="UP000326903">
    <property type="component" value="Unassembled WGS sequence"/>
</dbReference>
<dbReference type="RefSeq" id="WP_150415838.1">
    <property type="nucleotide sequence ID" value="NZ_VYQF01000005.1"/>
</dbReference>
<keyword evidence="6 7" id="KW-0998">Cell outer membrane</keyword>
<dbReference type="Gene3D" id="2.170.130.10">
    <property type="entry name" value="TonB-dependent receptor, plug domain"/>
    <property type="match status" value="1"/>
</dbReference>